<dbReference type="Proteomes" id="UP000269721">
    <property type="component" value="Unassembled WGS sequence"/>
</dbReference>
<organism evidence="2 3">
    <name type="scientific">Blyttiomyces helicus</name>
    <dbReference type="NCBI Taxonomy" id="388810"/>
    <lineage>
        <taxon>Eukaryota</taxon>
        <taxon>Fungi</taxon>
        <taxon>Fungi incertae sedis</taxon>
        <taxon>Chytridiomycota</taxon>
        <taxon>Chytridiomycota incertae sedis</taxon>
        <taxon>Chytridiomycetes</taxon>
        <taxon>Chytridiomycetes incertae sedis</taxon>
        <taxon>Blyttiomyces</taxon>
    </lineage>
</organism>
<feature type="compositionally biased region" description="Low complexity" evidence="1">
    <location>
        <begin position="91"/>
        <end position="104"/>
    </location>
</feature>
<gene>
    <name evidence="2" type="ORF">BDK51DRAFT_34479</name>
</gene>
<accession>A0A4P9WIP7</accession>
<evidence type="ECO:0000313" key="3">
    <source>
        <dbReference type="Proteomes" id="UP000269721"/>
    </source>
</evidence>
<reference evidence="3" key="1">
    <citation type="journal article" date="2018" name="Nat. Microbiol.">
        <title>Leveraging single-cell genomics to expand the fungal tree of life.</title>
        <authorList>
            <person name="Ahrendt S.R."/>
            <person name="Quandt C.A."/>
            <person name="Ciobanu D."/>
            <person name="Clum A."/>
            <person name="Salamov A."/>
            <person name="Andreopoulos B."/>
            <person name="Cheng J.F."/>
            <person name="Woyke T."/>
            <person name="Pelin A."/>
            <person name="Henrissat B."/>
            <person name="Reynolds N.K."/>
            <person name="Benny G.L."/>
            <person name="Smith M.E."/>
            <person name="James T.Y."/>
            <person name="Grigoriev I.V."/>
        </authorList>
    </citation>
    <scope>NUCLEOTIDE SEQUENCE [LARGE SCALE GENOMIC DNA]</scope>
</reference>
<protein>
    <submittedName>
        <fullName evidence="2">Uncharacterized protein</fullName>
    </submittedName>
</protein>
<evidence type="ECO:0000256" key="1">
    <source>
        <dbReference type="SAM" id="MobiDB-lite"/>
    </source>
</evidence>
<keyword evidence="3" id="KW-1185">Reference proteome</keyword>
<feature type="region of interest" description="Disordered" evidence="1">
    <location>
        <begin position="91"/>
        <end position="128"/>
    </location>
</feature>
<dbReference type="EMBL" id="KZ995122">
    <property type="protein sequence ID" value="RKO91318.1"/>
    <property type="molecule type" value="Genomic_DNA"/>
</dbReference>
<sequence>MPPINLLIGTLWVSDSPTPAEMKQFIVWILPSLDSDELELTHRDGTTSTHLSLATTPLIPDIQISKSRADGGVFAVPDVSMNPGGGCFATASGSTAPAADASPPAKRKRLPPNEQEGPAPAPDSYPTPFDFTAAHSRLQLLSKQLAYTRYQGCVVTGNPVLSGTEACHVAPPKAMTFLTKNAQWLTEMPKVLRAGGKKDHCIAYDVINLWTPSTDLHREYDAFKWSVTERDNMDHFRKQFPRMEMFREHLRECVVLSFQPAGENDEDSEHHNLIGEE</sequence>
<evidence type="ECO:0000313" key="2">
    <source>
        <dbReference type="EMBL" id="RKO91318.1"/>
    </source>
</evidence>
<dbReference type="AlphaFoldDB" id="A0A4P9WIP7"/>
<name>A0A4P9WIP7_9FUNG</name>
<proteinExistence type="predicted"/>